<feature type="domain" description="Protein kinase" evidence="2">
    <location>
        <begin position="46"/>
        <end position="304"/>
    </location>
</feature>
<evidence type="ECO:0000313" key="3">
    <source>
        <dbReference type="EMBL" id="CAG5111871.1"/>
    </source>
</evidence>
<gene>
    <name evidence="3" type="ORF">OKIOD_LOCUS14907</name>
</gene>
<dbReference type="InterPro" id="IPR011009">
    <property type="entry name" value="Kinase-like_dom_sf"/>
</dbReference>
<reference evidence="3 4" key="1">
    <citation type="submission" date="2021-04" db="EMBL/GenBank/DDBJ databases">
        <authorList>
            <person name="Bliznina A."/>
        </authorList>
    </citation>
    <scope>NUCLEOTIDE SEQUENCE [LARGE SCALE GENOMIC DNA]</scope>
</reference>
<dbReference type="InterPro" id="IPR000719">
    <property type="entry name" value="Prot_kinase_dom"/>
</dbReference>
<name>A0ABN7T857_OIKDI</name>
<keyword evidence="4" id="KW-1185">Reference proteome</keyword>
<dbReference type="PANTHER" id="PTHR23257:SF981">
    <property type="entry name" value="MITOGEN-ACTIVATED PROTEIN KINASE KINASE KINASE"/>
    <property type="match status" value="1"/>
</dbReference>
<dbReference type="PRINTS" id="PR00109">
    <property type="entry name" value="TYRKINASE"/>
</dbReference>
<dbReference type="Proteomes" id="UP001158576">
    <property type="component" value="Chromosome 2"/>
</dbReference>
<evidence type="ECO:0000313" key="4">
    <source>
        <dbReference type="Proteomes" id="UP001158576"/>
    </source>
</evidence>
<feature type="region of interest" description="Disordered" evidence="1">
    <location>
        <begin position="397"/>
        <end position="593"/>
    </location>
</feature>
<organism evidence="3 4">
    <name type="scientific">Oikopleura dioica</name>
    <name type="common">Tunicate</name>
    <dbReference type="NCBI Taxonomy" id="34765"/>
    <lineage>
        <taxon>Eukaryota</taxon>
        <taxon>Metazoa</taxon>
        <taxon>Chordata</taxon>
        <taxon>Tunicata</taxon>
        <taxon>Appendicularia</taxon>
        <taxon>Copelata</taxon>
        <taxon>Oikopleuridae</taxon>
        <taxon>Oikopleura</taxon>
    </lineage>
</organism>
<dbReference type="PROSITE" id="PS50011">
    <property type="entry name" value="PROTEIN_KINASE_DOM"/>
    <property type="match status" value="1"/>
</dbReference>
<dbReference type="SMART" id="SM00220">
    <property type="entry name" value="S_TKc"/>
    <property type="match status" value="1"/>
</dbReference>
<dbReference type="SUPFAM" id="SSF56112">
    <property type="entry name" value="Protein kinase-like (PK-like)"/>
    <property type="match status" value="1"/>
</dbReference>
<dbReference type="InterPro" id="IPR050167">
    <property type="entry name" value="Ser_Thr_protein_kinase"/>
</dbReference>
<protein>
    <submittedName>
        <fullName evidence="3">Oidioi.mRNA.OKI2018_I69.chr2.g6142.t1.cds</fullName>
    </submittedName>
</protein>
<feature type="compositionally biased region" description="Basic residues" evidence="1">
    <location>
        <begin position="415"/>
        <end position="424"/>
    </location>
</feature>
<dbReference type="PROSITE" id="PS00108">
    <property type="entry name" value="PROTEIN_KINASE_ST"/>
    <property type="match status" value="1"/>
</dbReference>
<dbReference type="Gene3D" id="3.30.200.20">
    <property type="entry name" value="Phosphorylase Kinase, domain 1"/>
    <property type="match status" value="1"/>
</dbReference>
<dbReference type="InterPro" id="IPR001245">
    <property type="entry name" value="Ser-Thr/Tyr_kinase_cat_dom"/>
</dbReference>
<dbReference type="InterPro" id="IPR008271">
    <property type="entry name" value="Ser/Thr_kinase_AS"/>
</dbReference>
<proteinExistence type="predicted"/>
<evidence type="ECO:0000259" key="2">
    <source>
        <dbReference type="PROSITE" id="PS50011"/>
    </source>
</evidence>
<dbReference type="PANTHER" id="PTHR23257">
    <property type="entry name" value="SERINE-THREONINE PROTEIN KINASE"/>
    <property type="match status" value="1"/>
</dbReference>
<evidence type="ECO:0000256" key="1">
    <source>
        <dbReference type="SAM" id="MobiDB-lite"/>
    </source>
</evidence>
<dbReference type="EMBL" id="OU015567">
    <property type="protein sequence ID" value="CAG5111871.1"/>
    <property type="molecule type" value="Genomic_DNA"/>
</dbReference>
<dbReference type="Gene3D" id="1.10.510.10">
    <property type="entry name" value="Transferase(Phosphotransferase) domain 1"/>
    <property type="match status" value="1"/>
</dbReference>
<sequence>MENSKKDWREDLGKGCFDVFKAAFSPWTQRVENEEKESELIDPVNIKLFKIVGDGGQAYVYRASWKNREVACKIFKNENEASLSDLKKLLKLKHENIVSLKGVVERFPTEQIKHSHIQGPGLVMEFCKMTLQEVIQSQRIPIGPTEILTYATEMCKGMKYLHNKRIIHRDLKSPNILVGFDNKLKISDLDSHTLAHPEESAKISVRGTPNWMAPELIRAEKCCGKVDIWSFGVIIWELVTREEPYKNLNSNQIIFGVGSNRLKLPIPCKCSPVLASLMTSCWKTPASARPSFSRLEKMIQHAEMDLEGVTIEQLEDDRCTWRREINTALEDYKSAKEESTKTRVEEDWKEVAKLRETLEKFVSDKITSGDLSPECITQSFVRMPSSIRLPIMNKIATSVSPPDLNSPPTPSSGRRSNRRRRAKKPPATFSPNFGHVNSAFQITYSDHEGENEGDSSDDDVPPRVPRVNSGLRAKSYHHIRTVDNLQLQREASSSDDANISSASPHSSTSENEETTDSCLSDTPETPDIGELPVFDTQPVPFNRQSSIDEGFFSSRGPSLNDKAATLDHPKCSNGTKVLHQPTRNNPFRNSSPV</sequence>
<accession>A0ABN7T857</accession>
<feature type="compositionally biased region" description="Polar residues" evidence="1">
    <location>
        <begin position="581"/>
        <end position="593"/>
    </location>
</feature>
<dbReference type="Pfam" id="PF07714">
    <property type="entry name" value="PK_Tyr_Ser-Thr"/>
    <property type="match status" value="1"/>
</dbReference>
<feature type="compositionally biased region" description="Low complexity" evidence="1">
    <location>
        <begin position="494"/>
        <end position="509"/>
    </location>
</feature>